<keyword evidence="2" id="KW-1185">Reference proteome</keyword>
<dbReference type="Proteomes" id="UP000019275">
    <property type="component" value="Unassembled WGS sequence"/>
</dbReference>
<name>A0ABN0RK29_9FLAO</name>
<reference evidence="1 2" key="1">
    <citation type="journal article" date="2014" name="Genome Announc.">
        <title>Draft Genome Sequence of the Carrageenan-Degrading Bacterium Cellulophaga sp. Strain KL-A, Isolated from Decaying Marine Algae.</title>
        <authorList>
            <person name="Shan D."/>
            <person name="Ying J."/>
            <person name="Li X."/>
            <person name="Gao Z."/>
            <person name="Wei G."/>
            <person name="Shao Z."/>
        </authorList>
    </citation>
    <scope>NUCLEOTIDE SEQUENCE [LARGE SCALE GENOMIC DNA]</scope>
    <source>
        <strain evidence="1 2">KL-A</strain>
    </source>
</reference>
<evidence type="ECO:0000313" key="2">
    <source>
        <dbReference type="Proteomes" id="UP000019275"/>
    </source>
</evidence>
<evidence type="ECO:0000313" key="1">
    <source>
        <dbReference type="EMBL" id="EWH11444.1"/>
    </source>
</evidence>
<dbReference type="EMBL" id="ARZX01000027">
    <property type="protein sequence ID" value="EWH11444.1"/>
    <property type="molecule type" value="Genomic_DNA"/>
</dbReference>
<organism evidence="1 2">
    <name type="scientific">Cellulophaga geojensis KL-A</name>
    <dbReference type="NCBI Taxonomy" id="1328323"/>
    <lineage>
        <taxon>Bacteria</taxon>
        <taxon>Pseudomonadati</taxon>
        <taxon>Bacteroidota</taxon>
        <taxon>Flavobacteriia</taxon>
        <taxon>Flavobacteriales</taxon>
        <taxon>Flavobacteriaceae</taxon>
        <taxon>Cellulophaga</taxon>
    </lineage>
</organism>
<comment type="caution">
    <text evidence="1">The sequence shown here is derived from an EMBL/GenBank/DDBJ whole genome shotgun (WGS) entry which is preliminary data.</text>
</comment>
<proteinExistence type="predicted"/>
<accession>A0ABN0RK29</accession>
<protein>
    <submittedName>
        <fullName evidence="1">Uncharacterized protein</fullName>
    </submittedName>
</protein>
<sequence>MKEYKLDVSDYGLYLLSPKKLESFLKEEKSRSKKILKFFQDSHDRYIKSIKDGTWLPILPINSIEYIIKVNNNFNEDWIEVHQEKGFNLEVFSDNDLWIGSVSNLHNWDIKDYSDDKDSNSYQTLDDETLYGSLRFNVPKGKYLVNIKGYKRKEELEYPETNFGFSFELESVENFDGYKDPREDDKYKFNITQM</sequence>
<gene>
    <name evidence="1" type="ORF">KLA_15645</name>
</gene>